<proteinExistence type="predicted"/>
<accession>A0A7W5BZU7</accession>
<dbReference type="EMBL" id="JACHXM010000018">
    <property type="protein sequence ID" value="MBB3142225.1"/>
    <property type="molecule type" value="Genomic_DNA"/>
</dbReference>
<dbReference type="RefSeq" id="WP_183388592.1">
    <property type="nucleotide sequence ID" value="NZ_JBHLVM010000039.1"/>
</dbReference>
<dbReference type="AlphaFoldDB" id="A0A7W5BZU7"/>
<name>A0A7W5BZU7_9GAMM</name>
<dbReference type="Proteomes" id="UP000525987">
    <property type="component" value="Unassembled WGS sequence"/>
</dbReference>
<evidence type="ECO:0000313" key="1">
    <source>
        <dbReference type="EMBL" id="MBB3142225.1"/>
    </source>
</evidence>
<evidence type="ECO:0000313" key="2">
    <source>
        <dbReference type="Proteomes" id="UP000525987"/>
    </source>
</evidence>
<sequence>MRMTRTDRNTGGIVGGFAALVMAAAGMLAMAAVTRIDTQVASEAHRQYCQDVALWRSEVERGVPLNRRAGQPDYRQIADEQCPARVQPMDHTAQRQLVQF</sequence>
<keyword evidence="2" id="KW-1185">Reference proteome</keyword>
<comment type="caution">
    <text evidence="1">The sequence shown here is derived from an EMBL/GenBank/DDBJ whole genome shotgun (WGS) entry which is preliminary data.</text>
</comment>
<gene>
    <name evidence="1" type="ORF">FHR96_003112</name>
</gene>
<reference evidence="1 2" key="1">
    <citation type="submission" date="2020-08" db="EMBL/GenBank/DDBJ databases">
        <title>Genomic Encyclopedia of Type Strains, Phase III (KMG-III): the genomes of soil and plant-associated and newly described type strains.</title>
        <authorList>
            <person name="Whitman W."/>
        </authorList>
    </citation>
    <scope>NUCLEOTIDE SEQUENCE [LARGE SCALE GENOMIC DNA]</scope>
    <source>
        <strain evidence="1 2">CECT 5995</strain>
    </source>
</reference>
<organism evidence="1 2">
    <name type="scientific">Halomonas organivorans</name>
    <dbReference type="NCBI Taxonomy" id="257772"/>
    <lineage>
        <taxon>Bacteria</taxon>
        <taxon>Pseudomonadati</taxon>
        <taxon>Pseudomonadota</taxon>
        <taxon>Gammaproteobacteria</taxon>
        <taxon>Oceanospirillales</taxon>
        <taxon>Halomonadaceae</taxon>
        <taxon>Halomonas</taxon>
    </lineage>
</organism>
<protein>
    <submittedName>
        <fullName evidence="1">Uncharacterized protein</fullName>
    </submittedName>
</protein>